<comment type="caution">
    <text evidence="1">The sequence shown here is derived from an EMBL/GenBank/DDBJ whole genome shotgun (WGS) entry which is preliminary data.</text>
</comment>
<dbReference type="CDD" id="cd00296">
    <property type="entry name" value="SIR2"/>
    <property type="match status" value="1"/>
</dbReference>
<dbReference type="InterPro" id="IPR029035">
    <property type="entry name" value="DHS-like_NAD/FAD-binding_dom"/>
</dbReference>
<dbReference type="SUPFAM" id="SSF52467">
    <property type="entry name" value="DHS-like NAD/FAD-binding domain"/>
    <property type="match status" value="1"/>
</dbReference>
<organism evidence="1 2">
    <name type="scientific">Candidatus Argoarchaeum ethanivorans</name>
    <dbReference type="NCBI Taxonomy" id="2608793"/>
    <lineage>
        <taxon>Archaea</taxon>
        <taxon>Methanobacteriati</taxon>
        <taxon>Methanobacteriota</taxon>
        <taxon>Stenosarchaea group</taxon>
        <taxon>Methanomicrobia</taxon>
        <taxon>Methanosarcinales</taxon>
        <taxon>Methanosarcinales incertae sedis</taxon>
        <taxon>GOM Arc I cluster</taxon>
        <taxon>Candidatus Argoarchaeum</taxon>
    </lineage>
</organism>
<dbReference type="Proteomes" id="UP000634805">
    <property type="component" value="Unassembled WGS sequence"/>
</dbReference>
<dbReference type="Pfam" id="PF13289">
    <property type="entry name" value="SIR2_2"/>
    <property type="match status" value="1"/>
</dbReference>
<gene>
    <name evidence="1" type="ORF">EMLJLAPB_00713</name>
</gene>
<dbReference type="Gene3D" id="1.25.40.10">
    <property type="entry name" value="Tetratricopeptide repeat domain"/>
    <property type="match status" value="2"/>
</dbReference>
<proteinExistence type="predicted"/>
<protein>
    <recommendedName>
        <fullName evidence="3">SIR2-like domain-containing protein</fullName>
    </recommendedName>
</protein>
<sequence length="822" mass="96515">MYKESITNGINEIFGSKIVFFVGAGISKNSGVPTFIGLNEEIIRSIATKKLTDNECKNLSKNIRPEVVLQIGVEELNSDVLVCLEKFLGYNPNTNHVFLAEAIRRGNWVFTTNQENLIEEAYKEITGVEINRCYENTHFEKFVKKYHINENPNPKGMPGYLFKLHGTIEEDKKGKERFKSILVALNQVGKGLDEHKQKVLKYFLENCDLCFMGYSCQDDFSIYPVLLNTNSGKSTFWFEWFERVKEPISGLIWGKDRLQYEKEREENKSPGEERSWEIINVNNFLLKRKNSIKLVGDSSEYVKNYVEDNLCSLPKISEIDFSTEKREKNYNAFDQWAKDIDEFKRDIFIGRLFEHIQSWNEAEQYYKKAINIAKNRKDRKQLLIAKQKLADLYYRQDIREKEDKAIRIYKDCVKEHKELKNDFKVAYLKVDISNVLRRQGKEKYLFSWDDVSRKNEKRFREFLVEDLKINLRKNAKIRKTDDRTIAATWKKKPLTLKLNKEKNTVTLEIGGVKKYGYISKKGNGKLNIYQENYIKAKDYAEKAEKQLKPIYLKAKKRVGMAKKLGRAIKDEDETYMLGYARCLNVLGLAYWALGKIGEGKDKCNESKKIKMELGDWNGVAESDNAIALILTREGRELAEQGKHSTEPDRMEEAKVKFNEAIDHLKDALNTRKKYGFYRGCAQQCRNIGDAYRELMKIKEEKEYFFQKAEEKYKEGIDFWKLIKPEPPIGEILHYNQRIAGLYTDFVDLIVENKKKKKYIHKIIFIYKSEILNRPKMLQEIKGTRREFDDAKNILKRSKELCEEMDVVLEIKEIDKLLEKLTN</sequence>
<dbReference type="EMBL" id="CAJHIS010000018">
    <property type="protein sequence ID" value="CAD6494149.1"/>
    <property type="molecule type" value="Genomic_DNA"/>
</dbReference>
<evidence type="ECO:0008006" key="3">
    <source>
        <dbReference type="Google" id="ProtNLM"/>
    </source>
</evidence>
<dbReference type="InterPro" id="IPR011990">
    <property type="entry name" value="TPR-like_helical_dom_sf"/>
</dbReference>
<dbReference type="Gene3D" id="3.40.50.1220">
    <property type="entry name" value="TPP-binding domain"/>
    <property type="match status" value="1"/>
</dbReference>
<dbReference type="SUPFAM" id="SSF48452">
    <property type="entry name" value="TPR-like"/>
    <property type="match status" value="2"/>
</dbReference>
<evidence type="ECO:0000313" key="1">
    <source>
        <dbReference type="EMBL" id="CAD6494149.1"/>
    </source>
</evidence>
<dbReference type="AlphaFoldDB" id="A0A811TFB6"/>
<reference evidence="1" key="1">
    <citation type="submission" date="2020-10" db="EMBL/GenBank/DDBJ databases">
        <authorList>
            <person name="Hahn C.J."/>
            <person name="Laso-Perez R."/>
            <person name="Vulcano F."/>
            <person name="Vaziourakis K.-M."/>
            <person name="Stokke R."/>
            <person name="Steen I.H."/>
            <person name="Teske A."/>
            <person name="Boetius A."/>
            <person name="Liebeke M."/>
            <person name="Amann R."/>
            <person name="Knittel K."/>
        </authorList>
    </citation>
    <scope>NUCLEOTIDE SEQUENCE</scope>
    <source>
        <strain evidence="1">Gfbio:e3339647-f889-4370-9287-4fb5cb688e4c:AG392D22_GoMArc1</strain>
    </source>
</reference>
<accession>A0A811TFB6</accession>
<evidence type="ECO:0000313" key="2">
    <source>
        <dbReference type="Proteomes" id="UP000634805"/>
    </source>
</evidence>
<name>A0A811TFB6_9EURY</name>